<dbReference type="EMBL" id="RXMA01000020">
    <property type="protein sequence ID" value="RTR17269.1"/>
    <property type="molecule type" value="Genomic_DNA"/>
</dbReference>
<comment type="caution">
    <text evidence="4">The sequence shown here is derived from an EMBL/GenBank/DDBJ whole genome shotgun (WGS) entry which is preliminary data.</text>
</comment>
<reference evidence="4 5" key="1">
    <citation type="submission" date="2018-12" db="EMBL/GenBank/DDBJ databases">
        <authorList>
            <person name="Yang Y."/>
        </authorList>
    </citation>
    <scope>NUCLEOTIDE SEQUENCE [LARGE SCALE GENOMIC DNA]</scope>
    <source>
        <strain evidence="4 5">L-25-5w-1</strain>
    </source>
</reference>
<dbReference type="Pfam" id="PF08274">
    <property type="entry name" value="Zn_Ribbon_YjdM"/>
    <property type="match status" value="1"/>
</dbReference>
<keyword evidence="5" id="KW-1185">Reference proteome</keyword>
<protein>
    <submittedName>
        <fullName evidence="4">Alkylphosphonate utilization protein</fullName>
    </submittedName>
</protein>
<accession>A0A431VE41</accession>
<dbReference type="Pfam" id="PF03831">
    <property type="entry name" value="YjdM"/>
    <property type="match status" value="1"/>
</dbReference>
<dbReference type="AlphaFoldDB" id="A0A431VE41"/>
<feature type="domain" description="Protein YjdM C-terminal" evidence="2">
    <location>
        <begin position="47"/>
        <end position="116"/>
    </location>
</feature>
<dbReference type="SUPFAM" id="SSF57783">
    <property type="entry name" value="Zinc beta-ribbon"/>
    <property type="match status" value="1"/>
</dbReference>
<dbReference type="PANTHER" id="PTHR30305">
    <property type="entry name" value="PROTEIN YJDM-RELATED"/>
    <property type="match status" value="1"/>
</dbReference>
<dbReference type="SUPFAM" id="SSF82057">
    <property type="entry name" value="Prokaryotic SH3-related domain"/>
    <property type="match status" value="1"/>
</dbReference>
<dbReference type="InterPro" id="IPR013987">
    <property type="entry name" value="YjdM_N"/>
</dbReference>
<dbReference type="Gene3D" id="2.30.30.40">
    <property type="entry name" value="SH3 Domains"/>
    <property type="match status" value="1"/>
</dbReference>
<gene>
    <name evidence="4" type="ORF">EJ903_18820</name>
</gene>
<evidence type="ECO:0000313" key="4">
    <source>
        <dbReference type="EMBL" id="RTR17269.1"/>
    </source>
</evidence>
<dbReference type="OrthoDB" id="9810131at2"/>
<evidence type="ECO:0000259" key="3">
    <source>
        <dbReference type="Pfam" id="PF08274"/>
    </source>
</evidence>
<evidence type="ECO:0000256" key="1">
    <source>
        <dbReference type="ARBA" id="ARBA00009248"/>
    </source>
</evidence>
<dbReference type="PANTHER" id="PTHR30305:SF3">
    <property type="entry name" value="PROTEIN YJDM"/>
    <property type="match status" value="1"/>
</dbReference>
<evidence type="ECO:0000259" key="2">
    <source>
        <dbReference type="Pfam" id="PF03831"/>
    </source>
</evidence>
<comment type="similarity">
    <text evidence="1">Belongs to the YjdM family.</text>
</comment>
<sequence>MSDAMSCPQCQSEHAYHDGSLWICPECGHEWNPDTAASAATDDDSVVRDANGNVLADGDSVTVIKDLKVKGSSLVIKGGTKVKSIRLTDGANGHNIACKIDGIGAMDLKSEFVKKA</sequence>
<feature type="domain" description="Protein YjdM N-terminal" evidence="3">
    <location>
        <begin position="7"/>
        <end position="32"/>
    </location>
</feature>
<evidence type="ECO:0000313" key="5">
    <source>
        <dbReference type="Proteomes" id="UP000277007"/>
    </source>
</evidence>
<dbReference type="InterPro" id="IPR013988">
    <property type="entry name" value="YjdM_C"/>
</dbReference>
<dbReference type="NCBIfam" id="TIGR00686">
    <property type="entry name" value="phnA"/>
    <property type="match status" value="1"/>
</dbReference>
<dbReference type="RefSeq" id="WP_126618321.1">
    <property type="nucleotide sequence ID" value="NZ_JBHUCY010000056.1"/>
</dbReference>
<dbReference type="Proteomes" id="UP000277007">
    <property type="component" value="Unassembled WGS sequence"/>
</dbReference>
<proteinExistence type="inferred from homology"/>
<organism evidence="4 5">
    <name type="scientific">Azospirillum griseum</name>
    <dbReference type="NCBI Taxonomy" id="2496639"/>
    <lineage>
        <taxon>Bacteria</taxon>
        <taxon>Pseudomonadati</taxon>
        <taxon>Pseudomonadota</taxon>
        <taxon>Alphaproteobacteria</taxon>
        <taxon>Rhodospirillales</taxon>
        <taxon>Azospirillaceae</taxon>
        <taxon>Azospirillum</taxon>
    </lineage>
</organism>
<dbReference type="Gene3D" id="2.20.25.10">
    <property type="match status" value="1"/>
</dbReference>
<name>A0A431VE41_9PROT</name>
<dbReference type="FunFam" id="2.30.30.40:FF:000013">
    <property type="entry name" value="Alkylphosphonate utilization protein PhnA"/>
    <property type="match status" value="1"/>
</dbReference>
<dbReference type="InterPro" id="IPR004624">
    <property type="entry name" value="YjdM"/>
</dbReference>